<evidence type="ECO:0000313" key="2">
    <source>
        <dbReference type="Proteomes" id="UP000825935"/>
    </source>
</evidence>
<dbReference type="AlphaFoldDB" id="A0A8T2S6Z1"/>
<keyword evidence="2" id="KW-1185">Reference proteome</keyword>
<gene>
    <name evidence="1" type="ORF">KP509_22G050900</name>
</gene>
<dbReference type="EMBL" id="CM035427">
    <property type="protein sequence ID" value="KAH7307233.1"/>
    <property type="molecule type" value="Genomic_DNA"/>
</dbReference>
<accession>A0A8T2S6Z1</accession>
<dbReference type="Proteomes" id="UP000825935">
    <property type="component" value="Chromosome 22"/>
</dbReference>
<proteinExistence type="predicted"/>
<evidence type="ECO:0000313" key="1">
    <source>
        <dbReference type="EMBL" id="KAH7307233.1"/>
    </source>
</evidence>
<reference evidence="1" key="1">
    <citation type="submission" date="2021-08" db="EMBL/GenBank/DDBJ databases">
        <title>WGS assembly of Ceratopteris richardii.</title>
        <authorList>
            <person name="Marchant D.B."/>
            <person name="Chen G."/>
            <person name="Jenkins J."/>
            <person name="Shu S."/>
            <person name="Leebens-Mack J."/>
            <person name="Grimwood J."/>
            <person name="Schmutz J."/>
            <person name="Soltis P."/>
            <person name="Soltis D."/>
            <person name="Chen Z.-H."/>
        </authorList>
    </citation>
    <scope>NUCLEOTIDE SEQUENCE</scope>
    <source>
        <strain evidence="1">Whitten #5841</strain>
        <tissue evidence="1">Leaf</tissue>
    </source>
</reference>
<dbReference type="OMA" id="NPFPRCT"/>
<organism evidence="1 2">
    <name type="scientific">Ceratopteris richardii</name>
    <name type="common">Triangle waterfern</name>
    <dbReference type="NCBI Taxonomy" id="49495"/>
    <lineage>
        <taxon>Eukaryota</taxon>
        <taxon>Viridiplantae</taxon>
        <taxon>Streptophyta</taxon>
        <taxon>Embryophyta</taxon>
        <taxon>Tracheophyta</taxon>
        <taxon>Polypodiopsida</taxon>
        <taxon>Polypodiidae</taxon>
        <taxon>Polypodiales</taxon>
        <taxon>Pteridineae</taxon>
        <taxon>Pteridaceae</taxon>
        <taxon>Parkerioideae</taxon>
        <taxon>Ceratopteris</taxon>
    </lineage>
</organism>
<protein>
    <submittedName>
        <fullName evidence="1">Uncharacterized protein</fullName>
    </submittedName>
</protein>
<name>A0A8T2S6Z1_CERRI</name>
<dbReference type="OrthoDB" id="1939244at2759"/>
<comment type="caution">
    <text evidence="1">The sequence shown here is derived from an EMBL/GenBank/DDBJ whole genome shotgun (WGS) entry which is preliminary data.</text>
</comment>
<sequence length="458" mass="51980">MAGNDCNKISSLIAREFSFVQELVWSPPHKNPFPRCTDKIVSDFRKLEVLFRRPAASSLRPSRSCSNVKRCQRVAERGLAILEGNGDRLIKLRRFFCKELLSLQNSPCLGEFEHNAESLIMQELDTAWPCHKHMSVEAWASKLKELNFQALYTALQRLFSSLFDYDVDYARDAGNRDYSHDPKPTFQEVRQCFLSNKASESISDVKSSNDNGESDADVASEVDSIEVVPQNNEGLPLIVVTNNGVKHEGEFRISNIKSRGKLPIQIEMTMKARICVEHIPTSEYYCWHIIFGIINHDHRKIAVDSLNYWSLDNVSEVSTIKWPEGGVVLKEAPSLLSYACRMYCTGPPDSPRVAYNWQYRALRKDTTILRGVSNALMKGRMADHLSCGLLDESTGVRTKESSEDSWCVTNSNHFLGAANYNVSGEQTVREGRNDSFYRRLSNLLPWKDSCKKAKLSRC</sequence>